<protein>
    <submittedName>
        <fullName evidence="2">HAD-IIIC family phosphatase</fullName>
    </submittedName>
</protein>
<reference evidence="2 3" key="1">
    <citation type="submission" date="2022-03" db="EMBL/GenBank/DDBJ databases">
        <title>Novel taxa within the pig intestine.</title>
        <authorList>
            <person name="Wylensek D."/>
            <person name="Bishof K."/>
            <person name="Afrizal A."/>
            <person name="Clavel T."/>
        </authorList>
    </citation>
    <scope>NUCLEOTIDE SEQUENCE [LARGE SCALE GENOMIC DNA]</scope>
    <source>
        <strain evidence="2 3">CLA-KB-P66</strain>
    </source>
</reference>
<name>A0ABU4WDW2_9BACT</name>
<dbReference type="InterPro" id="IPR010033">
    <property type="entry name" value="HAD_SF_ppase_IIIC"/>
</dbReference>
<dbReference type="InterPro" id="IPR023214">
    <property type="entry name" value="HAD_sf"/>
</dbReference>
<organism evidence="2 3">
    <name type="scientific">Intestinicryptomonas porci</name>
    <dbReference type="NCBI Taxonomy" id="2926320"/>
    <lineage>
        <taxon>Bacteria</taxon>
        <taxon>Pseudomonadati</taxon>
        <taxon>Verrucomicrobiota</taxon>
        <taxon>Opitutia</taxon>
        <taxon>Opitutales</taxon>
        <taxon>Intestinicryptomonaceae</taxon>
        <taxon>Intestinicryptomonas</taxon>
    </lineage>
</organism>
<gene>
    <name evidence="2" type="ORF">MOX91_00930</name>
</gene>
<dbReference type="InterPro" id="IPR049369">
    <property type="entry name" value="BF1531-like_N"/>
</dbReference>
<dbReference type="RefSeq" id="WP_370396199.1">
    <property type="nucleotide sequence ID" value="NZ_JALBUT010000001.1"/>
</dbReference>
<dbReference type="NCBIfam" id="TIGR01686">
    <property type="entry name" value="FkbH"/>
    <property type="match status" value="1"/>
</dbReference>
<dbReference type="InterPro" id="IPR036412">
    <property type="entry name" value="HAD-like_sf"/>
</dbReference>
<feature type="domain" description="BF1531-like N-terminal" evidence="1">
    <location>
        <begin position="21"/>
        <end position="211"/>
    </location>
</feature>
<dbReference type="InterPro" id="IPR016181">
    <property type="entry name" value="Acyl_CoA_acyltransferase"/>
</dbReference>
<accession>A0ABU4WDW2</accession>
<sequence>MTFNELKKLSKKPVNGGIKLKAALLGDTATQFMAAALKGTAVKFGFDLELFEADFNQVENLLSSQNSALNEFGADFIIVYQSSRKLLEKHLRLDFNSQKNLAEERVKFLKTACENFPKQKIICLNYLEIDDGIFGSYANKVEASFINQVRKLNLSLAKLAQETPNFYVCDIALLQQKIVSTFSPSLYANAEIDISPDALPDVAERVFAIIKATIGIAKKCLVLDLDNTLWGGIVGDDGVENLQIGHGLGIGKVFTNIQLWCKKLKERGIILAVCSKNELENAKAPFLNHPEMELKLEDFSAFYANWKPKSQNIADIAKELNIGLDSIVFLDDSPSERAQVRNDLPMVCVPELPPDPALYLDFLASQNIFETANFSEADAERALFYKNESLRKEMRTNFDSQDDFLKSLEMRGKVENFNNFNSPRVAQLLSRTNQFNLRTIRHSLNDVLNFASDDGFKTFAISLTDNIGSSGIVAVIILKKISESEIFIDTWAMSCRAFQRGLEFFSFNQILEFAKQAGFKKISAEYIPTAKNKITENFYEELGFNLTNSTDGKKSYILDADKAKTFKTFIEKE</sequence>
<dbReference type="NCBIfam" id="TIGR01681">
    <property type="entry name" value="HAD-SF-IIIC"/>
    <property type="match status" value="1"/>
</dbReference>
<evidence type="ECO:0000313" key="3">
    <source>
        <dbReference type="Proteomes" id="UP001275932"/>
    </source>
</evidence>
<dbReference type="InterPro" id="IPR036514">
    <property type="entry name" value="SGNH_hydro_sf"/>
</dbReference>
<proteinExistence type="predicted"/>
<dbReference type="Proteomes" id="UP001275932">
    <property type="component" value="Unassembled WGS sequence"/>
</dbReference>
<dbReference type="InterPro" id="IPR010037">
    <property type="entry name" value="FkbH_domain"/>
</dbReference>
<dbReference type="Gene3D" id="3.40.50.1110">
    <property type="entry name" value="SGNH hydrolase"/>
    <property type="match status" value="1"/>
</dbReference>
<dbReference type="SUPFAM" id="SSF55729">
    <property type="entry name" value="Acyl-CoA N-acyltransferases (Nat)"/>
    <property type="match status" value="1"/>
</dbReference>
<evidence type="ECO:0000259" key="1">
    <source>
        <dbReference type="Pfam" id="PF21211"/>
    </source>
</evidence>
<dbReference type="SUPFAM" id="SSF56784">
    <property type="entry name" value="HAD-like"/>
    <property type="match status" value="1"/>
</dbReference>
<evidence type="ECO:0000313" key="2">
    <source>
        <dbReference type="EMBL" id="MDX8414750.1"/>
    </source>
</evidence>
<dbReference type="Pfam" id="PF21211">
    <property type="entry name" value="FkbH_N"/>
    <property type="match status" value="1"/>
</dbReference>
<dbReference type="EMBL" id="JALBUT010000001">
    <property type="protein sequence ID" value="MDX8414750.1"/>
    <property type="molecule type" value="Genomic_DNA"/>
</dbReference>
<dbReference type="Gene3D" id="3.40.50.1000">
    <property type="entry name" value="HAD superfamily/HAD-like"/>
    <property type="match status" value="1"/>
</dbReference>
<keyword evidence="3" id="KW-1185">Reference proteome</keyword>
<comment type="caution">
    <text evidence="2">The sequence shown here is derived from an EMBL/GenBank/DDBJ whole genome shotgun (WGS) entry which is preliminary data.</text>
</comment>
<dbReference type="Gene3D" id="3.40.630.30">
    <property type="match status" value="1"/>
</dbReference>